<dbReference type="InterPro" id="IPR018713">
    <property type="entry name" value="MPAB/Lcp_cat_dom"/>
</dbReference>
<dbReference type="GO" id="GO:0016491">
    <property type="term" value="F:oxidoreductase activity"/>
    <property type="evidence" value="ECO:0007669"/>
    <property type="project" value="InterPro"/>
</dbReference>
<proteinExistence type="predicted"/>
<dbReference type="EMBL" id="CAEZUP010000142">
    <property type="protein sequence ID" value="CAB4625044.1"/>
    <property type="molecule type" value="Genomic_DNA"/>
</dbReference>
<name>A0A6J6IKR0_9ZZZZ</name>
<protein>
    <submittedName>
        <fullName evidence="2">Unannotated protein</fullName>
    </submittedName>
</protein>
<organism evidence="2">
    <name type="scientific">freshwater metagenome</name>
    <dbReference type="NCBI Taxonomy" id="449393"/>
    <lineage>
        <taxon>unclassified sequences</taxon>
        <taxon>metagenomes</taxon>
        <taxon>ecological metagenomes</taxon>
    </lineage>
</organism>
<dbReference type="AlphaFoldDB" id="A0A6J6IKR0"/>
<accession>A0A6J6IKR0</accession>
<evidence type="ECO:0000259" key="1">
    <source>
        <dbReference type="Pfam" id="PF09995"/>
    </source>
</evidence>
<dbReference type="PANTHER" id="PTHR36151:SF3">
    <property type="entry name" value="ER-BOUND OXYGENASE MPAB_MPAB'_RUBBER OXYGENASE CATALYTIC DOMAIN-CONTAINING PROTEIN"/>
    <property type="match status" value="1"/>
</dbReference>
<sequence>MSEPRDVLIPPAVMAAAESIGSLVGRFRIELGRNLRGFIAGDQPPVRDLGLPVEGDPGLFGPDSVTWRIHSDGSMLIGGIRALLLQMMHPLAMAGVADHSDYRHNPDKRLARTSQFVAATTFGTTEQAEAAFALVKRVHTRVVGTAPDGRPYSASDPHLISWVHHSEVDSFLRAYQRFGATPLSDADANTYVDEMAVVCEKLDGEPPARSVAELAEYMRKIRPELRVGKQGRDAARWLMVPPIPVPARPAYAVLAPAAVGLLPSWVRRELRLPLVPGADSLVVQPAARTLVRTLAWAITGLAEAEAAEAAAAAVQTP</sequence>
<reference evidence="2" key="1">
    <citation type="submission" date="2020-05" db="EMBL/GenBank/DDBJ databases">
        <authorList>
            <person name="Chiriac C."/>
            <person name="Salcher M."/>
            <person name="Ghai R."/>
            <person name="Kavagutti S V."/>
        </authorList>
    </citation>
    <scope>NUCLEOTIDE SEQUENCE</scope>
</reference>
<evidence type="ECO:0000313" key="2">
    <source>
        <dbReference type="EMBL" id="CAB4625044.1"/>
    </source>
</evidence>
<gene>
    <name evidence="2" type="ORF">UFOPK1835_02094</name>
</gene>
<dbReference type="Pfam" id="PF09995">
    <property type="entry name" value="MPAB_Lcp_cat"/>
    <property type="match status" value="1"/>
</dbReference>
<feature type="domain" description="ER-bound oxygenase mpaB/mpaB'/Rubber oxygenase catalytic" evidence="1">
    <location>
        <begin position="67"/>
        <end position="293"/>
    </location>
</feature>
<dbReference type="PANTHER" id="PTHR36151">
    <property type="entry name" value="BLR2777 PROTEIN"/>
    <property type="match status" value="1"/>
</dbReference>